<dbReference type="AlphaFoldDB" id="A0A370U117"/>
<dbReference type="GeneID" id="43594271"/>
<evidence type="ECO:0000259" key="8">
    <source>
        <dbReference type="Pfam" id="PF20684"/>
    </source>
</evidence>
<feature type="transmembrane region" description="Helical" evidence="7">
    <location>
        <begin position="199"/>
        <end position="221"/>
    </location>
</feature>
<evidence type="ECO:0000256" key="5">
    <source>
        <dbReference type="ARBA" id="ARBA00038359"/>
    </source>
</evidence>
<reference evidence="9 10" key="1">
    <citation type="journal article" date="2018" name="IMA Fungus">
        <title>IMA Genome-F 9: Draft genome sequence of Annulohypoxylon stygium, Aspergillus mulundensis, Berkeleyomyces basicola (syn. Thielaviopsis basicola), Ceratocystis smalleyi, two Cercospora beticola strains, Coleophoma cylindrospora, Fusarium fracticaudum, Phialophora cf. hyalina, and Morchella septimelata.</title>
        <authorList>
            <person name="Wingfield B.D."/>
            <person name="Bills G.F."/>
            <person name="Dong Y."/>
            <person name="Huang W."/>
            <person name="Nel W.J."/>
            <person name="Swalarsk-Parry B.S."/>
            <person name="Vaghefi N."/>
            <person name="Wilken P.M."/>
            <person name="An Z."/>
            <person name="de Beer Z.W."/>
            <person name="De Vos L."/>
            <person name="Chen L."/>
            <person name="Duong T.A."/>
            <person name="Gao Y."/>
            <person name="Hammerbacher A."/>
            <person name="Kikkert J.R."/>
            <person name="Li Y."/>
            <person name="Li H."/>
            <person name="Li K."/>
            <person name="Li Q."/>
            <person name="Liu X."/>
            <person name="Ma X."/>
            <person name="Naidoo K."/>
            <person name="Pethybridge S.J."/>
            <person name="Sun J."/>
            <person name="Steenkamp E.T."/>
            <person name="van der Nest M.A."/>
            <person name="van Wyk S."/>
            <person name="Wingfield M.J."/>
            <person name="Xiong C."/>
            <person name="Yue Q."/>
            <person name="Zhang X."/>
        </authorList>
    </citation>
    <scope>NUCLEOTIDE SEQUENCE [LARGE SCALE GENOMIC DNA]</scope>
    <source>
        <strain evidence="9 10">BP 5553</strain>
    </source>
</reference>
<feature type="transmembrane region" description="Helical" evidence="7">
    <location>
        <begin position="144"/>
        <end position="162"/>
    </location>
</feature>
<keyword evidence="4 7" id="KW-0472">Membrane</keyword>
<name>A0A370U117_9HELO</name>
<evidence type="ECO:0000256" key="3">
    <source>
        <dbReference type="ARBA" id="ARBA00022989"/>
    </source>
</evidence>
<evidence type="ECO:0000256" key="4">
    <source>
        <dbReference type="ARBA" id="ARBA00023136"/>
    </source>
</evidence>
<dbReference type="InterPro" id="IPR052337">
    <property type="entry name" value="SAT4-like"/>
</dbReference>
<protein>
    <recommendedName>
        <fullName evidence="8">Rhodopsin domain-containing protein</fullName>
    </recommendedName>
</protein>
<dbReference type="InterPro" id="IPR049326">
    <property type="entry name" value="Rhodopsin_dom_fungi"/>
</dbReference>
<feature type="transmembrane region" description="Helical" evidence="7">
    <location>
        <begin position="37"/>
        <end position="57"/>
    </location>
</feature>
<dbReference type="EMBL" id="NPIC01000001">
    <property type="protein sequence ID" value="RDL41443.1"/>
    <property type="molecule type" value="Genomic_DNA"/>
</dbReference>
<feature type="domain" description="Rhodopsin" evidence="8">
    <location>
        <begin position="54"/>
        <end position="300"/>
    </location>
</feature>
<comment type="caution">
    <text evidence="9">The sequence shown here is derived from an EMBL/GenBank/DDBJ whole genome shotgun (WGS) entry which is preliminary data.</text>
</comment>
<sequence length="411" mass="44911">MSQPVRQRLDPSNTPLAANPSGAPPNFANPPSLADSVFWVGLVLGIVTTIFVVLRLATNLKINRKLVLADYLCILALTLMICYYALIASLVNTARHTWDVPLSVLTPSYLKKIAAENFIIGPTLWSSKATILALYIQLFESKIWMRWTSIIALVTMFLFYWANTPLAGVFCVPHNGDPWDDRILTSCSKLAMMGPIQGAVGLAADLFILILPLPSMCGLTLPFGKKVGVMVVFLAGFLAVVASAVSLHYRVSTYTGDDALWNGSLVTITTGLQGLTVGWTRFAEGFVTIIVSCAPAMASLWINIISKSNFYTALRSKFPNSAEIRSAENRSSGYSQERLPPRDSYRDSNPNIYNSQAYELSDAAYGRLVTDTHSSRKEMLGLKPTITNSTASDQISEISSISQISKASVQY</sequence>
<dbReference type="Proteomes" id="UP000254866">
    <property type="component" value="Unassembled WGS sequence"/>
</dbReference>
<dbReference type="Pfam" id="PF20684">
    <property type="entry name" value="Fung_rhodopsin"/>
    <property type="match status" value="1"/>
</dbReference>
<keyword evidence="3 7" id="KW-1133">Transmembrane helix</keyword>
<evidence type="ECO:0000256" key="7">
    <source>
        <dbReference type="SAM" id="Phobius"/>
    </source>
</evidence>
<dbReference type="PANTHER" id="PTHR33048">
    <property type="entry name" value="PTH11-LIKE INTEGRAL MEMBRANE PROTEIN (AFU_ORTHOLOGUE AFUA_5G11245)"/>
    <property type="match status" value="1"/>
</dbReference>
<dbReference type="OrthoDB" id="5342292at2759"/>
<dbReference type="RefSeq" id="XP_031874099.1">
    <property type="nucleotide sequence ID" value="XM_032010045.1"/>
</dbReference>
<feature type="region of interest" description="Disordered" evidence="6">
    <location>
        <begin position="327"/>
        <end position="349"/>
    </location>
</feature>
<feature type="transmembrane region" description="Helical" evidence="7">
    <location>
        <begin position="69"/>
        <end position="91"/>
    </location>
</feature>
<accession>A0A370U117</accession>
<evidence type="ECO:0000256" key="6">
    <source>
        <dbReference type="SAM" id="MobiDB-lite"/>
    </source>
</evidence>
<evidence type="ECO:0000313" key="10">
    <source>
        <dbReference type="Proteomes" id="UP000254866"/>
    </source>
</evidence>
<keyword evidence="10" id="KW-1185">Reference proteome</keyword>
<comment type="subcellular location">
    <subcellularLocation>
        <location evidence="1">Membrane</location>
        <topology evidence="1">Multi-pass membrane protein</topology>
    </subcellularLocation>
</comment>
<evidence type="ECO:0000256" key="2">
    <source>
        <dbReference type="ARBA" id="ARBA00022692"/>
    </source>
</evidence>
<organism evidence="9 10">
    <name type="scientific">Venustampulla echinocandica</name>
    <dbReference type="NCBI Taxonomy" id="2656787"/>
    <lineage>
        <taxon>Eukaryota</taxon>
        <taxon>Fungi</taxon>
        <taxon>Dikarya</taxon>
        <taxon>Ascomycota</taxon>
        <taxon>Pezizomycotina</taxon>
        <taxon>Leotiomycetes</taxon>
        <taxon>Helotiales</taxon>
        <taxon>Pleuroascaceae</taxon>
        <taxon>Venustampulla</taxon>
    </lineage>
</organism>
<feature type="transmembrane region" description="Helical" evidence="7">
    <location>
        <begin position="285"/>
        <end position="305"/>
    </location>
</feature>
<evidence type="ECO:0000313" key="9">
    <source>
        <dbReference type="EMBL" id="RDL41443.1"/>
    </source>
</evidence>
<proteinExistence type="inferred from homology"/>
<gene>
    <name evidence="9" type="ORF">BP5553_01422</name>
</gene>
<feature type="transmembrane region" description="Helical" evidence="7">
    <location>
        <begin position="227"/>
        <end position="247"/>
    </location>
</feature>
<dbReference type="PANTHER" id="PTHR33048:SF146">
    <property type="entry name" value="INTEGRAL MEMBRANE PROTEIN"/>
    <property type="match status" value="1"/>
</dbReference>
<dbReference type="GO" id="GO:0016020">
    <property type="term" value="C:membrane"/>
    <property type="evidence" value="ECO:0007669"/>
    <property type="project" value="UniProtKB-SubCell"/>
</dbReference>
<comment type="similarity">
    <text evidence="5">Belongs to the SAT4 family.</text>
</comment>
<keyword evidence="2 7" id="KW-0812">Transmembrane</keyword>
<evidence type="ECO:0000256" key="1">
    <source>
        <dbReference type="ARBA" id="ARBA00004141"/>
    </source>
</evidence>